<evidence type="ECO:0000256" key="1">
    <source>
        <dbReference type="SAM" id="MobiDB-lite"/>
    </source>
</evidence>
<gene>
    <name evidence="2" type="ORF">NA56DRAFT_449677</name>
</gene>
<dbReference type="AlphaFoldDB" id="A0A2J6PG53"/>
<evidence type="ECO:0000313" key="3">
    <source>
        <dbReference type="Proteomes" id="UP000235672"/>
    </source>
</evidence>
<accession>A0A2J6PG53</accession>
<feature type="compositionally biased region" description="Polar residues" evidence="1">
    <location>
        <begin position="213"/>
        <end position="222"/>
    </location>
</feature>
<feature type="compositionally biased region" description="Basic and acidic residues" evidence="1">
    <location>
        <begin position="223"/>
        <end position="233"/>
    </location>
</feature>
<dbReference type="STRING" id="1745343.A0A2J6PG53"/>
<sequence length="286" mass="32632">MSLESAIVRFERAFRNMATKQEKALQEWVALQCAYENDNHASLFQEWVLQEQRVCKGVARVMCQLQYQDHYEHLKPDIRKLVDTLVRRLQLDGFWILYFALGRSLVQSRRALRCLVRVVKKRPQTDIHAILLELRRIRDQHRRYDRTRGVSKKMHEFALDDVLRMADALLPPTATAGSRGSTIYPPPSAPAPEIEGVPGEHEQPMTGPGLDSGEQNAQPYESNNKDADERSLDWDDYDDDGGGGDSGSESDFEHAYESNSKELLPAVLQKDGRGKIHKSLLYVPLC</sequence>
<reference evidence="2 3" key="1">
    <citation type="submission" date="2016-05" db="EMBL/GenBank/DDBJ databases">
        <title>A degradative enzymes factory behind the ericoid mycorrhizal symbiosis.</title>
        <authorList>
            <consortium name="DOE Joint Genome Institute"/>
            <person name="Martino E."/>
            <person name="Morin E."/>
            <person name="Grelet G."/>
            <person name="Kuo A."/>
            <person name="Kohler A."/>
            <person name="Daghino S."/>
            <person name="Barry K."/>
            <person name="Choi C."/>
            <person name="Cichocki N."/>
            <person name="Clum A."/>
            <person name="Copeland A."/>
            <person name="Hainaut M."/>
            <person name="Haridas S."/>
            <person name="Labutti K."/>
            <person name="Lindquist E."/>
            <person name="Lipzen A."/>
            <person name="Khouja H.-R."/>
            <person name="Murat C."/>
            <person name="Ohm R."/>
            <person name="Olson A."/>
            <person name="Spatafora J."/>
            <person name="Veneault-Fourrey C."/>
            <person name="Henrissat B."/>
            <person name="Grigoriev I."/>
            <person name="Martin F."/>
            <person name="Perotto S."/>
        </authorList>
    </citation>
    <scope>NUCLEOTIDE SEQUENCE [LARGE SCALE GENOMIC DNA]</scope>
    <source>
        <strain evidence="2 3">UAMH 7357</strain>
    </source>
</reference>
<proteinExistence type="predicted"/>
<dbReference type="EMBL" id="KZ613538">
    <property type="protein sequence ID" value="PMD12973.1"/>
    <property type="molecule type" value="Genomic_DNA"/>
</dbReference>
<protein>
    <submittedName>
        <fullName evidence="2">Uncharacterized protein</fullName>
    </submittedName>
</protein>
<dbReference type="Proteomes" id="UP000235672">
    <property type="component" value="Unassembled WGS sequence"/>
</dbReference>
<name>A0A2J6PG53_9HELO</name>
<keyword evidence="3" id="KW-1185">Reference proteome</keyword>
<organism evidence="2 3">
    <name type="scientific">Hyaloscypha hepaticicola</name>
    <dbReference type="NCBI Taxonomy" id="2082293"/>
    <lineage>
        <taxon>Eukaryota</taxon>
        <taxon>Fungi</taxon>
        <taxon>Dikarya</taxon>
        <taxon>Ascomycota</taxon>
        <taxon>Pezizomycotina</taxon>
        <taxon>Leotiomycetes</taxon>
        <taxon>Helotiales</taxon>
        <taxon>Hyaloscyphaceae</taxon>
        <taxon>Hyaloscypha</taxon>
    </lineage>
</organism>
<dbReference type="OrthoDB" id="10686523at2759"/>
<evidence type="ECO:0000313" key="2">
    <source>
        <dbReference type="EMBL" id="PMD12973.1"/>
    </source>
</evidence>
<feature type="region of interest" description="Disordered" evidence="1">
    <location>
        <begin position="174"/>
        <end position="258"/>
    </location>
</feature>